<dbReference type="EMBL" id="KV875617">
    <property type="protein sequence ID" value="RZR72023.1"/>
    <property type="molecule type" value="Genomic_DNA"/>
</dbReference>
<gene>
    <name evidence="2" type="ORF">BHM03_00009755</name>
</gene>
<protein>
    <submittedName>
        <fullName evidence="2">Uncharacterized protein</fullName>
    </submittedName>
</protein>
<name>A0A445MCS5_ENSVE</name>
<feature type="region of interest" description="Disordered" evidence="1">
    <location>
        <begin position="92"/>
        <end position="115"/>
    </location>
</feature>
<evidence type="ECO:0000313" key="2">
    <source>
        <dbReference type="EMBL" id="RZR72023.1"/>
    </source>
</evidence>
<feature type="compositionally biased region" description="Basic and acidic residues" evidence="1">
    <location>
        <begin position="96"/>
        <end position="115"/>
    </location>
</feature>
<accession>A0A445MCS5</accession>
<dbReference type="AlphaFoldDB" id="A0A445MCS5"/>
<feature type="region of interest" description="Disordered" evidence="1">
    <location>
        <begin position="1"/>
        <end position="71"/>
    </location>
</feature>
<dbReference type="Proteomes" id="UP000290560">
    <property type="component" value="Unassembled WGS sequence"/>
</dbReference>
<proteinExistence type="predicted"/>
<evidence type="ECO:0000256" key="1">
    <source>
        <dbReference type="SAM" id="MobiDB-lite"/>
    </source>
</evidence>
<sequence length="115" mass="13307">MLWQRQNRGPSPHPRRSQEAPPRKHRCPWLHPFYIAGNQRSGPRSSKTKRKRISSTENSPSRPETADWGLKGGWKRVCKKKIKNETARVCRVPRGGRGERGERRQEERDITAGEG</sequence>
<organism evidence="2">
    <name type="scientific">Ensete ventricosum</name>
    <name type="common">Abyssinian banana</name>
    <name type="synonym">Musa ensete</name>
    <dbReference type="NCBI Taxonomy" id="4639"/>
    <lineage>
        <taxon>Eukaryota</taxon>
        <taxon>Viridiplantae</taxon>
        <taxon>Streptophyta</taxon>
        <taxon>Embryophyta</taxon>
        <taxon>Tracheophyta</taxon>
        <taxon>Spermatophyta</taxon>
        <taxon>Magnoliopsida</taxon>
        <taxon>Liliopsida</taxon>
        <taxon>Zingiberales</taxon>
        <taxon>Musaceae</taxon>
        <taxon>Ensete</taxon>
    </lineage>
</organism>
<reference evidence="2" key="1">
    <citation type="journal article" date="2018" name="Data Brief">
        <title>Genome sequence data from 17 accessions of Ensete ventricosum, a staple food crop for millions in Ethiopia.</title>
        <authorList>
            <person name="Yemataw Z."/>
            <person name="Muzemil S."/>
            <person name="Ambachew D."/>
            <person name="Tripathi L."/>
            <person name="Tesfaye K."/>
            <person name="Chala A."/>
            <person name="Farbos A."/>
            <person name="O'Neill P."/>
            <person name="Moore K."/>
            <person name="Grant M."/>
            <person name="Studholme D.J."/>
        </authorList>
    </citation>
    <scope>NUCLEOTIDE SEQUENCE [LARGE SCALE GENOMIC DNA]</scope>
    <source>
        <tissue evidence="2">Leaf</tissue>
    </source>
</reference>